<evidence type="ECO:0000256" key="1">
    <source>
        <dbReference type="SAM" id="Phobius"/>
    </source>
</evidence>
<dbReference type="Proteomes" id="UP000325614">
    <property type="component" value="Chromosome"/>
</dbReference>
<feature type="transmembrane region" description="Helical" evidence="1">
    <location>
        <begin position="129"/>
        <end position="147"/>
    </location>
</feature>
<feature type="transmembrane region" description="Helical" evidence="1">
    <location>
        <begin position="77"/>
        <end position="98"/>
    </location>
</feature>
<feature type="transmembrane region" description="Helical" evidence="1">
    <location>
        <begin position="50"/>
        <end position="70"/>
    </location>
</feature>
<proteinExistence type="predicted"/>
<evidence type="ECO:0000313" key="2">
    <source>
        <dbReference type="EMBL" id="QFU18118.1"/>
    </source>
</evidence>
<dbReference type="KEGG" id="mico:GDR74_12095"/>
<keyword evidence="3" id="KW-1185">Reference proteome</keyword>
<dbReference type="AlphaFoldDB" id="A0A5P9K238"/>
<keyword evidence="1" id="KW-0812">Transmembrane</keyword>
<name>A0A5P9K238_9HYPH</name>
<keyword evidence="1" id="KW-1133">Transmembrane helix</keyword>
<sequence>MIVFVIVTALVLAAIRIGGGLYECLLVDRVWPGTPALIQPERGGINRKLFWMPVHLAFELTLMIAIWLAWSEDVIRTWLLVAAASHVLMRGWSAAYFIPRAIEFERAGDWTPDLRARATTWVRLSVWRLPLDLVTLFAVWAAVIAAVSS</sequence>
<accession>A0A5P9K238</accession>
<dbReference type="EMBL" id="CP045423">
    <property type="protein sequence ID" value="QFU18118.1"/>
    <property type="molecule type" value="Genomic_DNA"/>
</dbReference>
<protein>
    <recommendedName>
        <fullName evidence="4">DUF1772 domain-containing protein</fullName>
    </recommendedName>
</protein>
<gene>
    <name evidence="2" type="ORF">GDR74_12095</name>
</gene>
<evidence type="ECO:0000313" key="3">
    <source>
        <dbReference type="Proteomes" id="UP000325614"/>
    </source>
</evidence>
<organism evidence="2 3">
    <name type="scientific">Microvirga thermotolerans</name>
    <dbReference type="NCBI Taxonomy" id="2651334"/>
    <lineage>
        <taxon>Bacteria</taxon>
        <taxon>Pseudomonadati</taxon>
        <taxon>Pseudomonadota</taxon>
        <taxon>Alphaproteobacteria</taxon>
        <taxon>Hyphomicrobiales</taxon>
        <taxon>Methylobacteriaceae</taxon>
        <taxon>Microvirga</taxon>
    </lineage>
</organism>
<reference evidence="2 3" key="1">
    <citation type="submission" date="2019-10" db="EMBL/GenBank/DDBJ databases">
        <title>Isolation, Identification of Microvirga thermotolerans HR1, a novel thermophilic bacterium and Comparative Genomics of the genus Microvirga.</title>
        <authorList>
            <person name="Li J."/>
            <person name="Zhang W."/>
            <person name="Lin M."/>
            <person name="Wang J."/>
        </authorList>
    </citation>
    <scope>NUCLEOTIDE SEQUENCE [LARGE SCALE GENOMIC DNA]</scope>
    <source>
        <strain evidence="2 3">HR1</strain>
    </source>
</reference>
<keyword evidence="1" id="KW-0472">Membrane</keyword>
<evidence type="ECO:0008006" key="4">
    <source>
        <dbReference type="Google" id="ProtNLM"/>
    </source>
</evidence>